<dbReference type="AlphaFoldDB" id="A0A382A849"/>
<protein>
    <submittedName>
        <fullName evidence="1">Uncharacterized protein</fullName>
    </submittedName>
</protein>
<proteinExistence type="predicted"/>
<sequence length="55" mass="6786">MEKEKEKEMKPEGVKNKYIDHVETERLADLARERERDRLQFEMFEDPTMNWSGKR</sequence>
<evidence type="ECO:0000313" key="1">
    <source>
        <dbReference type="EMBL" id="SVA97272.1"/>
    </source>
</evidence>
<gene>
    <name evidence="1" type="ORF">METZ01_LOCUS150126</name>
</gene>
<accession>A0A382A849</accession>
<reference evidence="1" key="1">
    <citation type="submission" date="2018-05" db="EMBL/GenBank/DDBJ databases">
        <authorList>
            <person name="Lanie J.A."/>
            <person name="Ng W.-L."/>
            <person name="Kazmierczak K.M."/>
            <person name="Andrzejewski T.M."/>
            <person name="Davidsen T.M."/>
            <person name="Wayne K.J."/>
            <person name="Tettelin H."/>
            <person name="Glass J.I."/>
            <person name="Rusch D."/>
            <person name="Podicherti R."/>
            <person name="Tsui H.-C.T."/>
            <person name="Winkler M.E."/>
        </authorList>
    </citation>
    <scope>NUCLEOTIDE SEQUENCE</scope>
</reference>
<dbReference type="EMBL" id="UINC01024163">
    <property type="protein sequence ID" value="SVA97272.1"/>
    <property type="molecule type" value="Genomic_DNA"/>
</dbReference>
<organism evidence="1">
    <name type="scientific">marine metagenome</name>
    <dbReference type="NCBI Taxonomy" id="408172"/>
    <lineage>
        <taxon>unclassified sequences</taxon>
        <taxon>metagenomes</taxon>
        <taxon>ecological metagenomes</taxon>
    </lineage>
</organism>
<name>A0A382A849_9ZZZZ</name>